<feature type="transmembrane region" description="Helical" evidence="1">
    <location>
        <begin position="115"/>
        <end position="136"/>
    </location>
</feature>
<keyword evidence="1" id="KW-0812">Transmembrane</keyword>
<protein>
    <submittedName>
        <fullName evidence="2">Permease</fullName>
    </submittedName>
</protein>
<feature type="non-terminal residue" evidence="2">
    <location>
        <position position="1"/>
    </location>
</feature>
<evidence type="ECO:0000313" key="2">
    <source>
        <dbReference type="EMBL" id="EKC54688.1"/>
    </source>
</evidence>
<proteinExistence type="predicted"/>
<feature type="transmembrane region" description="Helical" evidence="1">
    <location>
        <begin position="157"/>
        <end position="180"/>
    </location>
</feature>
<reference evidence="2" key="1">
    <citation type="journal article" date="2013" name="Environ. Microbiol.">
        <title>Microbiota from the distal guts of lean and obese adolescents exhibit partial functional redundancy besides clear differences in community structure.</title>
        <authorList>
            <person name="Ferrer M."/>
            <person name="Ruiz A."/>
            <person name="Lanza F."/>
            <person name="Haange S.B."/>
            <person name="Oberbach A."/>
            <person name="Till H."/>
            <person name="Bargiela R."/>
            <person name="Campoy C."/>
            <person name="Segura M.T."/>
            <person name="Richter M."/>
            <person name="von Bergen M."/>
            <person name="Seifert J."/>
            <person name="Suarez A."/>
        </authorList>
    </citation>
    <scope>NUCLEOTIDE SEQUENCE</scope>
</reference>
<feature type="transmembrane region" description="Helical" evidence="1">
    <location>
        <begin position="39"/>
        <end position="67"/>
    </location>
</feature>
<dbReference type="AlphaFoldDB" id="K1SB97"/>
<accession>K1SB97</accession>
<keyword evidence="1" id="KW-1133">Transmembrane helix</keyword>
<dbReference type="CDD" id="cd21809">
    <property type="entry name" value="ABC-2_lan_permease-like"/>
    <property type="match status" value="1"/>
</dbReference>
<feature type="transmembrane region" description="Helical" evidence="1">
    <location>
        <begin position="79"/>
        <end position="103"/>
    </location>
</feature>
<dbReference type="Pfam" id="PF12730">
    <property type="entry name" value="ABC2_membrane_4"/>
    <property type="match status" value="1"/>
</dbReference>
<keyword evidence="1" id="KW-0472">Membrane</keyword>
<dbReference type="EMBL" id="AJWY01010737">
    <property type="protein sequence ID" value="EKC54688.1"/>
    <property type="molecule type" value="Genomic_DNA"/>
</dbReference>
<evidence type="ECO:0000256" key="1">
    <source>
        <dbReference type="SAM" id="Phobius"/>
    </source>
</evidence>
<sequence length="188" mass="21048">FYSLFFFPCMVAVYAAYLWRLEHIGHNWNLIMAEPVPPFYLFLAKLLVVTKLVLLTQAFVFVLYWFCGRVFAGFTAPPPAITIFYLVRSVLGGLAVVAAQLLFSMVIRSFALPVFLGLAGGVSGMLLASRGYWYAWPYCLMQRGMNANQSSDMLADNYLGFALACVGWLALILLAVQLLLSHQDVKVR</sequence>
<gene>
    <name evidence="2" type="ORF">LEA_15726</name>
</gene>
<name>K1SB97_9ZZZZ</name>
<comment type="caution">
    <text evidence="2">The sequence shown here is derived from an EMBL/GenBank/DDBJ whole genome shotgun (WGS) entry which is preliminary data.</text>
</comment>
<organism evidence="2">
    <name type="scientific">human gut metagenome</name>
    <dbReference type="NCBI Taxonomy" id="408170"/>
    <lineage>
        <taxon>unclassified sequences</taxon>
        <taxon>metagenomes</taxon>
        <taxon>organismal metagenomes</taxon>
    </lineage>
</organism>